<gene>
    <name evidence="1" type="ORF">HII31_13024</name>
</gene>
<comment type="caution">
    <text evidence="1">The sequence shown here is derived from an EMBL/GenBank/DDBJ whole genome shotgun (WGS) entry which is preliminary data.</text>
</comment>
<evidence type="ECO:0000313" key="1">
    <source>
        <dbReference type="EMBL" id="KAF7185629.1"/>
    </source>
</evidence>
<proteinExistence type="predicted"/>
<reference evidence="1" key="1">
    <citation type="submission" date="2020-04" db="EMBL/GenBank/DDBJ databases">
        <title>Draft genome resource of the tomato pathogen Pseudocercospora fuligena.</title>
        <authorList>
            <person name="Zaccaron A."/>
        </authorList>
    </citation>
    <scope>NUCLEOTIDE SEQUENCE</scope>
    <source>
        <strain evidence="1">PF001</strain>
    </source>
</reference>
<accession>A0A8H6R746</accession>
<keyword evidence="2" id="KW-1185">Reference proteome</keyword>
<protein>
    <submittedName>
        <fullName evidence="1">Uncharacterized protein</fullName>
    </submittedName>
</protein>
<dbReference type="EMBL" id="JABCIY010000314">
    <property type="protein sequence ID" value="KAF7185629.1"/>
    <property type="molecule type" value="Genomic_DNA"/>
</dbReference>
<dbReference type="AlphaFoldDB" id="A0A8H6R746"/>
<sequence>MAEFVQSLDAAKAKRGSQEKWAKMIFEAIYAYVKQRKAVAEEDINTADDIVSKEHIKAEAKGKPWIPRLCPDLSI</sequence>
<dbReference type="Proteomes" id="UP000660729">
    <property type="component" value="Unassembled WGS sequence"/>
</dbReference>
<organism evidence="1 2">
    <name type="scientific">Pseudocercospora fuligena</name>
    <dbReference type="NCBI Taxonomy" id="685502"/>
    <lineage>
        <taxon>Eukaryota</taxon>
        <taxon>Fungi</taxon>
        <taxon>Dikarya</taxon>
        <taxon>Ascomycota</taxon>
        <taxon>Pezizomycotina</taxon>
        <taxon>Dothideomycetes</taxon>
        <taxon>Dothideomycetidae</taxon>
        <taxon>Mycosphaerellales</taxon>
        <taxon>Mycosphaerellaceae</taxon>
        <taxon>Pseudocercospora</taxon>
    </lineage>
</organism>
<name>A0A8H6R746_9PEZI</name>
<evidence type="ECO:0000313" key="2">
    <source>
        <dbReference type="Proteomes" id="UP000660729"/>
    </source>
</evidence>